<protein>
    <recommendedName>
        <fullName evidence="4">Zn(2)-C6 fungal-type domain-containing protein</fullName>
    </recommendedName>
</protein>
<dbReference type="Pfam" id="PF11951">
    <property type="entry name" value="Fungal_trans_2"/>
    <property type="match status" value="1"/>
</dbReference>
<dbReference type="Proteomes" id="UP001642720">
    <property type="component" value="Unassembled WGS sequence"/>
</dbReference>
<feature type="compositionally biased region" description="Low complexity" evidence="3">
    <location>
        <begin position="439"/>
        <end position="453"/>
    </location>
</feature>
<dbReference type="PANTHER" id="PTHR37534:SF46">
    <property type="entry name" value="ZN(II)2CYS6 TRANSCRIPTION FACTOR (EUROFUNG)"/>
    <property type="match status" value="1"/>
</dbReference>
<evidence type="ECO:0000256" key="1">
    <source>
        <dbReference type="ARBA" id="ARBA00004123"/>
    </source>
</evidence>
<keyword evidence="2" id="KW-0539">Nucleus</keyword>
<feature type="domain" description="Zn(2)-C6 fungal-type" evidence="4">
    <location>
        <begin position="399"/>
        <end position="429"/>
    </location>
</feature>
<organism evidence="5 6">
    <name type="scientific">Trichoderma ghanense</name>
    <dbReference type="NCBI Taxonomy" id="65468"/>
    <lineage>
        <taxon>Eukaryota</taxon>
        <taxon>Fungi</taxon>
        <taxon>Dikarya</taxon>
        <taxon>Ascomycota</taxon>
        <taxon>Pezizomycotina</taxon>
        <taxon>Sordariomycetes</taxon>
        <taxon>Hypocreomycetidae</taxon>
        <taxon>Hypocreales</taxon>
        <taxon>Hypocreaceae</taxon>
        <taxon>Trichoderma</taxon>
    </lineage>
</organism>
<dbReference type="InterPro" id="IPR001138">
    <property type="entry name" value="Zn2Cys6_DnaBD"/>
</dbReference>
<dbReference type="InterPro" id="IPR036864">
    <property type="entry name" value="Zn2-C6_fun-type_DNA-bd_sf"/>
</dbReference>
<dbReference type="CDD" id="cd00067">
    <property type="entry name" value="GAL4"/>
    <property type="match status" value="2"/>
</dbReference>
<dbReference type="InterPro" id="IPR013094">
    <property type="entry name" value="AB_hydrolase_3"/>
</dbReference>
<dbReference type="SMART" id="SM00066">
    <property type="entry name" value="GAL4"/>
    <property type="match status" value="2"/>
</dbReference>
<evidence type="ECO:0000256" key="2">
    <source>
        <dbReference type="ARBA" id="ARBA00023242"/>
    </source>
</evidence>
<dbReference type="Gene3D" id="4.10.240.10">
    <property type="entry name" value="Zn(2)-C6 fungal-type DNA-binding domain"/>
    <property type="match status" value="1"/>
</dbReference>
<dbReference type="PROSITE" id="PS00463">
    <property type="entry name" value="ZN2_CY6_FUNGAL_1"/>
    <property type="match status" value="1"/>
</dbReference>
<dbReference type="EMBL" id="PPTA01000001">
    <property type="protein sequence ID" value="TFB07505.1"/>
    <property type="molecule type" value="Genomic_DNA"/>
</dbReference>
<evidence type="ECO:0000259" key="4">
    <source>
        <dbReference type="PROSITE" id="PS50048"/>
    </source>
</evidence>
<keyword evidence="6" id="KW-1185">Reference proteome</keyword>
<dbReference type="GeneID" id="300572542"/>
<evidence type="ECO:0000313" key="5">
    <source>
        <dbReference type="EMBL" id="TFB07505.1"/>
    </source>
</evidence>
<dbReference type="Pfam" id="PF00172">
    <property type="entry name" value="Zn_clus"/>
    <property type="match status" value="1"/>
</dbReference>
<comment type="subcellular location">
    <subcellularLocation>
        <location evidence="1">Nucleus</location>
    </subcellularLocation>
</comment>
<dbReference type="SUPFAM" id="SSF57701">
    <property type="entry name" value="Zn2/Cys6 DNA-binding domain"/>
    <property type="match status" value="2"/>
</dbReference>
<comment type="caution">
    <text evidence="5">The sequence shown here is derived from an EMBL/GenBank/DDBJ whole genome shotgun (WGS) entry which is preliminary data.</text>
</comment>
<feature type="region of interest" description="Disordered" evidence="3">
    <location>
        <begin position="433"/>
        <end position="453"/>
    </location>
</feature>
<evidence type="ECO:0000313" key="6">
    <source>
        <dbReference type="Proteomes" id="UP001642720"/>
    </source>
</evidence>
<dbReference type="Pfam" id="PF07859">
    <property type="entry name" value="Abhydrolase_3"/>
    <property type="match status" value="1"/>
</dbReference>
<dbReference type="InterPro" id="IPR021858">
    <property type="entry name" value="Fun_TF"/>
</dbReference>
<name>A0ABY2HGL9_9HYPO</name>
<accession>A0ABY2HGL9</accession>
<gene>
    <name evidence="5" type="ORF">CCMA1212_000631</name>
</gene>
<dbReference type="Gene3D" id="3.40.50.1820">
    <property type="entry name" value="alpha/beta hydrolase"/>
    <property type="match status" value="1"/>
</dbReference>
<reference evidence="5 6" key="1">
    <citation type="submission" date="2018-01" db="EMBL/GenBank/DDBJ databases">
        <title>Genome characterization of the sugarcane-associated fungus Trichoderma ghanense CCMA-1212 and their application in lignocelulose bioconversion.</title>
        <authorList>
            <person name="Steindorff A.S."/>
            <person name="Mendes T.D."/>
            <person name="Vilela E.S.D."/>
            <person name="Rodrigues D.S."/>
            <person name="Formighieri E.F."/>
            <person name="Melo I.S."/>
            <person name="Favaro L.C.L."/>
        </authorList>
    </citation>
    <scope>NUCLEOTIDE SEQUENCE [LARGE SCALE GENOMIC DNA]</scope>
    <source>
        <strain evidence="5 6">CCMA-1212</strain>
    </source>
</reference>
<dbReference type="InterPro" id="IPR029058">
    <property type="entry name" value="AB_hydrolase_fold"/>
</dbReference>
<dbReference type="PROSITE" id="PS50048">
    <property type="entry name" value="ZN2_CY6_FUNGAL_2"/>
    <property type="match status" value="1"/>
</dbReference>
<proteinExistence type="predicted"/>
<dbReference type="SUPFAM" id="SSF53474">
    <property type="entry name" value="alpha/beta-Hydrolases"/>
    <property type="match status" value="1"/>
</dbReference>
<dbReference type="PANTHER" id="PTHR37534">
    <property type="entry name" value="TRANSCRIPTIONAL ACTIVATOR PROTEIN UGA3"/>
    <property type="match status" value="1"/>
</dbReference>
<evidence type="ECO:0000256" key="3">
    <source>
        <dbReference type="SAM" id="MobiDB-lite"/>
    </source>
</evidence>
<sequence>MSSEKHEALQPLHPSMAGKLDPAFVKLYNDNVATKPPQPIDLAQLRRSYSVLYSYGTAPAPDVGRVYDDAIPLPDGTQLPVRVYEPERPGPWPVHVDFHGGGWGLGDLDSESHICRHYCHKAGVAVIDVAYRLVPEVAFPAGVTDSFAAVRHIREHGAARFNVLPDSISVGGVSAGGFIALAVAHLARDAGIPLRLVAAATPVIDDVSQYASAADSPWPSMRENEFAPTLNWARLVWFDRLKLSSLPDEPGAKERLGWFANLLKAPDFKGLAPTLVFTASADPLRDEGERYAQLLVENGVEVTQRRFLGVPHPFMHMDEALPQARECIDTTARHIRLAHYESRPVCHRCAQIKQACDGSVPCARCLRLSLPCRPRDSGGAAGQQAGDLPKARIRRVQTGCLMCKRRKKKCDETKPRCGDCRRLCLDCAWPPERSKDKPAASTAAPVSAPTSAPAAAPAATTTAAAAAVTATVAVPGSVIPMPVPVPVPVSIPAAVVMTASMPVESVVAGRDIHEIPIQEEPVTINGITDSSTELIIRGSNSPALSSSSTSSSGGASHFSLDHHFGFLPPLSPPSGNDFELELAADRPAWGQHGSSAVGWHDAITPISYDSPRSDSHESLIVSPMSSSPSLSLYNPQLLPQLTSSPDRALLNHYVTIVSSLLSRRMSTNNPYNGYLLPIARDNDLVMHCILALSANHWRKLQPQLADRGLYHQSKATQSLARLLPHVDRSNADIALVSSLLLCMTELFDGTSEGWQLHLKGAKRLLTALMNQQQGDRMNGHNKFLVRLARFLDSAATTSTCKPPLMGEDEREAATLDRLTAAPDDEDSAIYGIPKELFHLVDVVNSLADKRKNRVDRASEAAFRKEASQIEERINHWSYEYGGRQRAAAWTSSVANDDVLYATMAYEYAIRLRLHQIVEGYDLNDPRVVSNVEGILESVQKIRYGSALEPCLMYPLVMAGGACWTMEQRVVIQDRLLVMERTCGFGYIYNARALVERVWRMRDETEGTGTIVNWARIRYEEMHGLAVF</sequence>
<dbReference type="RefSeq" id="XP_073563706.1">
    <property type="nucleotide sequence ID" value="XM_073698092.1"/>
</dbReference>